<accession>A0A1R1YI19</accession>
<sequence>MVRYSKALTANIIAASHNPNISRSNKRPFWMVAKGDQILTKTIDNQYELFQVHNSGEGSVAFTSISTSSLAPNFSIVDLCTEANSLLCIRDSSDLVLKSIETSQDIFTLKGRGIISSVSSHGDYIAIGKMNGSISVVNWKTSIRNKIRNLTTEKISAIRFIGSDILLVILQDWNYAVLKFTETSLEIIPHSNGILQVPPLSAELDKIGLKLDVEKEIEQKIESSAYPTPPSHPQHLEVWPSTAPNSYIVISWCEERIQYSKLSLDDPSNVIIESRNISLTEHVVCKSAHPTALLLSQKSHLNSDSFLQSYPVDSCSQINGDSETTALLNDILHAPDESSLGLATLLSASVEADSMIMLFSNGDVSFVSLAYP</sequence>
<dbReference type="SUPFAM" id="SSF50978">
    <property type="entry name" value="WD40 repeat-like"/>
    <property type="match status" value="1"/>
</dbReference>
<dbReference type="EMBL" id="LSSN01000028">
    <property type="protein sequence ID" value="OMJ26356.1"/>
    <property type="molecule type" value="Genomic_DNA"/>
</dbReference>
<evidence type="ECO:0000313" key="1">
    <source>
        <dbReference type="EMBL" id="OMJ26356.1"/>
    </source>
</evidence>
<evidence type="ECO:0000313" key="2">
    <source>
        <dbReference type="Proteomes" id="UP000187283"/>
    </source>
</evidence>
<name>A0A1R1YI19_9FUNG</name>
<reference evidence="1 2" key="1">
    <citation type="submission" date="2017-01" db="EMBL/GenBank/DDBJ databases">
        <authorList>
            <person name="Mah S.A."/>
            <person name="Swanson W.J."/>
            <person name="Moy G.W."/>
            <person name="Vacquier V.D."/>
        </authorList>
    </citation>
    <scope>NUCLEOTIDE SEQUENCE [LARGE SCALE GENOMIC DNA]</scope>
    <source>
        <strain evidence="1 2">GSMNP</strain>
    </source>
</reference>
<dbReference type="Gene3D" id="2.130.10.10">
    <property type="entry name" value="YVTN repeat-like/Quinoprotein amine dehydrogenase"/>
    <property type="match status" value="1"/>
</dbReference>
<keyword evidence="2" id="KW-1185">Reference proteome</keyword>
<dbReference type="Proteomes" id="UP000187283">
    <property type="component" value="Unassembled WGS sequence"/>
</dbReference>
<comment type="caution">
    <text evidence="1">The sequence shown here is derived from an EMBL/GenBank/DDBJ whole genome shotgun (WGS) entry which is preliminary data.</text>
</comment>
<dbReference type="InterPro" id="IPR015943">
    <property type="entry name" value="WD40/YVTN_repeat-like_dom_sf"/>
</dbReference>
<dbReference type="OrthoDB" id="5550928at2759"/>
<dbReference type="AlphaFoldDB" id="A0A1R1YI19"/>
<protein>
    <submittedName>
        <fullName evidence="1">Uncharacterized protein</fullName>
    </submittedName>
</protein>
<organism evidence="1 2">
    <name type="scientific">Smittium culicis</name>
    <dbReference type="NCBI Taxonomy" id="133412"/>
    <lineage>
        <taxon>Eukaryota</taxon>
        <taxon>Fungi</taxon>
        <taxon>Fungi incertae sedis</taxon>
        <taxon>Zoopagomycota</taxon>
        <taxon>Kickxellomycotina</taxon>
        <taxon>Harpellomycetes</taxon>
        <taxon>Harpellales</taxon>
        <taxon>Legeriomycetaceae</taxon>
        <taxon>Smittium</taxon>
    </lineage>
</organism>
<dbReference type="InterPro" id="IPR036322">
    <property type="entry name" value="WD40_repeat_dom_sf"/>
</dbReference>
<gene>
    <name evidence="1" type="ORF">AYI70_g238</name>
</gene>
<proteinExistence type="predicted"/>